<evidence type="ECO:0000313" key="3">
    <source>
        <dbReference type="Proteomes" id="UP000183832"/>
    </source>
</evidence>
<dbReference type="AlphaFoldDB" id="A0A1J1HLQ7"/>
<evidence type="ECO:0000313" key="1">
    <source>
        <dbReference type="EMBL" id="CRK88859.1"/>
    </source>
</evidence>
<sequence>MESTLLAANETLISLNSSNHIICITLPPDNNNLQQLMNGMEGEMRNRLQLLIFGKKSINHFLFYVLLRSVGDVELK</sequence>
<reference evidence="1 3" key="1">
    <citation type="submission" date="2015-04" db="EMBL/GenBank/DDBJ databases">
        <authorList>
            <person name="Syromyatnikov M.Y."/>
            <person name="Popov V.N."/>
        </authorList>
    </citation>
    <scope>NUCLEOTIDE SEQUENCE [LARGE SCALE GENOMIC DNA]</scope>
</reference>
<protein>
    <submittedName>
        <fullName evidence="1">CLUMA_CG002743, isoform A</fullName>
    </submittedName>
    <submittedName>
        <fullName evidence="2">CLUMA_CG002851, isoform A</fullName>
    </submittedName>
</protein>
<name>A0A1J1HLQ7_9DIPT</name>
<organism evidence="1 3">
    <name type="scientific">Clunio marinus</name>
    <dbReference type="NCBI Taxonomy" id="568069"/>
    <lineage>
        <taxon>Eukaryota</taxon>
        <taxon>Metazoa</taxon>
        <taxon>Ecdysozoa</taxon>
        <taxon>Arthropoda</taxon>
        <taxon>Hexapoda</taxon>
        <taxon>Insecta</taxon>
        <taxon>Pterygota</taxon>
        <taxon>Neoptera</taxon>
        <taxon>Endopterygota</taxon>
        <taxon>Diptera</taxon>
        <taxon>Nematocera</taxon>
        <taxon>Chironomoidea</taxon>
        <taxon>Chironomidae</taxon>
        <taxon>Clunio</taxon>
    </lineage>
</organism>
<dbReference type="EMBL" id="CVRI01000010">
    <property type="protein sequence ID" value="CRK88859.1"/>
    <property type="molecule type" value="Genomic_DNA"/>
</dbReference>
<evidence type="ECO:0000313" key="2">
    <source>
        <dbReference type="EMBL" id="CRK88866.1"/>
    </source>
</evidence>
<keyword evidence="3" id="KW-1185">Reference proteome</keyword>
<proteinExistence type="predicted"/>
<accession>A0A1J1HLQ7</accession>
<dbReference type="Proteomes" id="UP000183832">
    <property type="component" value="Unassembled WGS sequence"/>
</dbReference>
<dbReference type="EMBL" id="CVRI01000010">
    <property type="protein sequence ID" value="CRK88866.1"/>
    <property type="molecule type" value="Genomic_DNA"/>
</dbReference>
<gene>
    <name evidence="1" type="ORF">CLUMA_CG002743</name>
    <name evidence="2" type="ORF">CLUMA_CG002851</name>
</gene>